<dbReference type="GO" id="GO:0004769">
    <property type="term" value="F:steroid Delta-isomerase activity"/>
    <property type="evidence" value="ECO:0007669"/>
    <property type="project" value="TreeGrafter"/>
</dbReference>
<feature type="transmembrane region" description="Helical" evidence="15">
    <location>
        <begin position="119"/>
        <end position="141"/>
    </location>
</feature>
<dbReference type="STRING" id="490622.A0A395NQ80"/>
<feature type="domain" description="EXPERA" evidence="16">
    <location>
        <begin position="117"/>
        <end position="263"/>
    </location>
</feature>
<dbReference type="Proteomes" id="UP000266272">
    <property type="component" value="Unassembled WGS sequence"/>
</dbReference>
<keyword evidence="8" id="KW-0443">Lipid metabolism</keyword>
<gene>
    <name evidence="17" type="ORF">TARUN_3987</name>
</gene>
<evidence type="ECO:0000256" key="5">
    <source>
        <dbReference type="ARBA" id="ARBA00022955"/>
    </source>
</evidence>
<dbReference type="OrthoDB" id="58557at2759"/>
<dbReference type="EMBL" id="PXOA01000224">
    <property type="protein sequence ID" value="RFU78230.1"/>
    <property type="molecule type" value="Genomic_DNA"/>
</dbReference>
<evidence type="ECO:0000256" key="8">
    <source>
        <dbReference type="ARBA" id="ARBA00023098"/>
    </source>
</evidence>
<evidence type="ECO:0000313" key="17">
    <source>
        <dbReference type="EMBL" id="RFU78230.1"/>
    </source>
</evidence>
<keyword evidence="10" id="KW-1207">Sterol metabolism</keyword>
<evidence type="ECO:0000256" key="1">
    <source>
        <dbReference type="ARBA" id="ARBA00004141"/>
    </source>
</evidence>
<proteinExistence type="inferred from homology"/>
<dbReference type="PANTHER" id="PTHR14207:SF0">
    <property type="entry name" value="3-BETA-HYDROXYSTEROID-DELTA(8),DELTA(7)-ISOMERASE"/>
    <property type="match status" value="1"/>
</dbReference>
<evidence type="ECO:0000256" key="14">
    <source>
        <dbReference type="SAM" id="MobiDB-lite"/>
    </source>
</evidence>
<keyword evidence="18" id="KW-1185">Reference proteome</keyword>
<dbReference type="InterPro" id="IPR007905">
    <property type="entry name" value="EBP"/>
</dbReference>
<reference evidence="17 18" key="1">
    <citation type="journal article" date="2018" name="PLoS Pathog.">
        <title>Evolution of structural diversity of trichothecenes, a family of toxins produced by plant pathogenic and entomopathogenic fungi.</title>
        <authorList>
            <person name="Proctor R.H."/>
            <person name="McCormick S.P."/>
            <person name="Kim H.S."/>
            <person name="Cardoza R.E."/>
            <person name="Stanley A.M."/>
            <person name="Lindo L."/>
            <person name="Kelly A."/>
            <person name="Brown D.W."/>
            <person name="Lee T."/>
            <person name="Vaughan M.M."/>
            <person name="Alexander N.J."/>
            <person name="Busman M."/>
            <person name="Gutierrez S."/>
        </authorList>
    </citation>
    <scope>NUCLEOTIDE SEQUENCE [LARGE SCALE GENOMIC DNA]</scope>
    <source>
        <strain evidence="17 18">IBT 40837</strain>
    </source>
</reference>
<dbReference type="AlphaFoldDB" id="A0A395NQ80"/>
<keyword evidence="5" id="KW-0752">Steroid biosynthesis</keyword>
<feature type="transmembrane region" description="Helical" evidence="15">
    <location>
        <begin position="244"/>
        <end position="263"/>
    </location>
</feature>
<dbReference type="PANTHER" id="PTHR14207">
    <property type="entry name" value="STEROL ISOMERASE"/>
    <property type="match status" value="1"/>
</dbReference>
<evidence type="ECO:0000256" key="6">
    <source>
        <dbReference type="ARBA" id="ARBA00022989"/>
    </source>
</evidence>
<comment type="subcellular location">
    <subcellularLocation>
        <location evidence="1">Membrane</location>
        <topology evidence="1">Multi-pass membrane protein</topology>
    </subcellularLocation>
</comment>
<organism evidence="17 18">
    <name type="scientific">Trichoderma arundinaceum</name>
    <dbReference type="NCBI Taxonomy" id="490622"/>
    <lineage>
        <taxon>Eukaryota</taxon>
        <taxon>Fungi</taxon>
        <taxon>Dikarya</taxon>
        <taxon>Ascomycota</taxon>
        <taxon>Pezizomycotina</taxon>
        <taxon>Sordariomycetes</taxon>
        <taxon>Hypocreomycetidae</taxon>
        <taxon>Hypocreales</taxon>
        <taxon>Hypocreaceae</taxon>
        <taxon>Trichoderma</taxon>
    </lineage>
</organism>
<sequence length="287" mass="32483">MAPFGTQLSRRDESSPPPFNGLLGRKTSRIRIALGRNTGTNISQSMPASPAMNSTAEQVMADLPLHPFSPFAIELPTYVANTLSAPVLVSIFGAGCAVIFLITYGIIQRMRPSMGSGEIAVALWFALCGCIHLFFEGYFSYNSFDMASKTDIFGQLWKEYSLSDSRYMSQDAFIVCMETITAVFWGPMSFFCVYFIITEHPLRHPFQLIISLGQLYGDVLYYAICTFQDVVYDIMYCRPERFYFWAYYFLCNFFWIVIPLMLIKQSVVETAKVFAKVKESSGVKKAQ</sequence>
<evidence type="ECO:0000256" key="13">
    <source>
        <dbReference type="PROSITE-ProRule" id="PRU01087"/>
    </source>
</evidence>
<dbReference type="GO" id="GO:0005783">
    <property type="term" value="C:endoplasmic reticulum"/>
    <property type="evidence" value="ECO:0007669"/>
    <property type="project" value="TreeGrafter"/>
</dbReference>
<evidence type="ECO:0000256" key="10">
    <source>
        <dbReference type="ARBA" id="ARBA00023166"/>
    </source>
</evidence>
<evidence type="ECO:0000259" key="16">
    <source>
        <dbReference type="PROSITE" id="PS51751"/>
    </source>
</evidence>
<evidence type="ECO:0000256" key="3">
    <source>
        <dbReference type="ARBA" id="ARBA00022516"/>
    </source>
</evidence>
<evidence type="ECO:0000256" key="9">
    <source>
        <dbReference type="ARBA" id="ARBA00023136"/>
    </source>
</evidence>
<dbReference type="InterPro" id="IPR033118">
    <property type="entry name" value="EXPERA"/>
</dbReference>
<keyword evidence="9 13" id="KW-0472">Membrane</keyword>
<keyword evidence="12" id="KW-0413">Isomerase</keyword>
<dbReference type="GO" id="GO:0000247">
    <property type="term" value="F:C-8 sterol isomerase activity"/>
    <property type="evidence" value="ECO:0007669"/>
    <property type="project" value="TreeGrafter"/>
</dbReference>
<keyword evidence="3" id="KW-0444">Lipid biosynthesis</keyword>
<dbReference type="PROSITE" id="PS51751">
    <property type="entry name" value="EXPERA"/>
    <property type="match status" value="1"/>
</dbReference>
<evidence type="ECO:0000313" key="18">
    <source>
        <dbReference type="Proteomes" id="UP000266272"/>
    </source>
</evidence>
<evidence type="ECO:0000256" key="2">
    <source>
        <dbReference type="ARBA" id="ARBA00008337"/>
    </source>
</evidence>
<dbReference type="GO" id="GO:0016020">
    <property type="term" value="C:membrane"/>
    <property type="evidence" value="ECO:0007669"/>
    <property type="project" value="UniProtKB-SubCell"/>
</dbReference>
<dbReference type="GO" id="GO:0047750">
    <property type="term" value="F:cholestenol delta-isomerase activity"/>
    <property type="evidence" value="ECO:0007669"/>
    <property type="project" value="InterPro"/>
</dbReference>
<keyword evidence="7" id="KW-0756">Sterol biosynthesis</keyword>
<evidence type="ECO:0000256" key="7">
    <source>
        <dbReference type="ARBA" id="ARBA00023011"/>
    </source>
</evidence>
<feature type="transmembrane region" description="Helical" evidence="15">
    <location>
        <begin position="206"/>
        <end position="224"/>
    </location>
</feature>
<dbReference type="GO" id="GO:0016126">
    <property type="term" value="P:sterol biosynthetic process"/>
    <property type="evidence" value="ECO:0007669"/>
    <property type="project" value="UniProtKB-KW"/>
</dbReference>
<protein>
    <submittedName>
        <fullName evidence="17">Emopamil binding</fullName>
    </submittedName>
</protein>
<feature type="transmembrane region" description="Helical" evidence="15">
    <location>
        <begin position="85"/>
        <end position="107"/>
    </location>
</feature>
<feature type="region of interest" description="Disordered" evidence="14">
    <location>
        <begin position="1"/>
        <end position="23"/>
    </location>
</feature>
<comment type="similarity">
    <text evidence="2">Belongs to the EBP family.</text>
</comment>
<evidence type="ECO:0000256" key="15">
    <source>
        <dbReference type="SAM" id="Phobius"/>
    </source>
</evidence>
<name>A0A395NQ80_TRIAR</name>
<evidence type="ECO:0000256" key="11">
    <source>
        <dbReference type="ARBA" id="ARBA00023221"/>
    </source>
</evidence>
<accession>A0A395NQ80</accession>
<keyword evidence="11" id="KW-0753">Steroid metabolism</keyword>
<keyword evidence="6 13" id="KW-1133">Transmembrane helix</keyword>
<dbReference type="Pfam" id="PF05241">
    <property type="entry name" value="EBP"/>
    <property type="match status" value="1"/>
</dbReference>
<feature type="transmembrane region" description="Helical" evidence="15">
    <location>
        <begin position="172"/>
        <end position="197"/>
    </location>
</feature>
<keyword evidence="4 13" id="KW-0812">Transmembrane</keyword>
<comment type="caution">
    <text evidence="17">The sequence shown here is derived from an EMBL/GenBank/DDBJ whole genome shotgun (WGS) entry which is preliminary data.</text>
</comment>
<evidence type="ECO:0000256" key="12">
    <source>
        <dbReference type="ARBA" id="ARBA00023235"/>
    </source>
</evidence>
<evidence type="ECO:0000256" key="4">
    <source>
        <dbReference type="ARBA" id="ARBA00022692"/>
    </source>
</evidence>